<gene>
    <name evidence="3" type="ORF">BRCON_0644</name>
</gene>
<dbReference type="InterPro" id="IPR029057">
    <property type="entry name" value="PRTase-like"/>
</dbReference>
<organism evidence="3 4">
    <name type="scientific">Sumerlaea chitinivorans</name>
    <dbReference type="NCBI Taxonomy" id="2250252"/>
    <lineage>
        <taxon>Bacteria</taxon>
        <taxon>Candidatus Sumerlaeota</taxon>
        <taxon>Candidatus Sumerlaeia</taxon>
        <taxon>Candidatus Sumerlaeales</taxon>
        <taxon>Candidatus Sumerlaeaceae</taxon>
        <taxon>Candidatus Sumerlaea</taxon>
    </lineage>
</organism>
<reference evidence="3 4" key="1">
    <citation type="submission" date="2018-05" db="EMBL/GenBank/DDBJ databases">
        <title>A metagenomic window into the 2 km-deep terrestrial subsurface aquifer revealed taxonomically and functionally diverse microbial community comprising novel uncultured bacterial lineages.</title>
        <authorList>
            <person name="Kadnikov V.V."/>
            <person name="Mardanov A.V."/>
            <person name="Beletsky A.V."/>
            <person name="Banks D."/>
            <person name="Pimenov N.V."/>
            <person name="Frank Y.A."/>
            <person name="Karnachuk O.V."/>
            <person name="Ravin N.V."/>
        </authorList>
    </citation>
    <scope>NUCLEOTIDE SEQUENCE [LARGE SCALE GENOMIC DNA]</scope>
    <source>
        <strain evidence="3">BY</strain>
    </source>
</reference>
<dbReference type="Proteomes" id="UP000262583">
    <property type="component" value="Chromosome"/>
</dbReference>
<comment type="similarity">
    <text evidence="1">Belongs to the ComF/GntX family.</text>
</comment>
<dbReference type="SUPFAM" id="SSF53271">
    <property type="entry name" value="PRTase-like"/>
    <property type="match status" value="1"/>
</dbReference>
<sequence>MEDAPAGRKCEHCPAGEIFFSAARAVAPYEGVARTIVERLKYNYREEYAPWMAMRMLEVARSEFAHVAFDAVVPVPLHRTRRRERGFNQSELLAHPIAKAFRVPLALSALRRVRNTPSQTKLNKRERADNIRDAFSVPDPPAIHGKVFLLVDDVYTTGATLNECARVLRAGGARDVYCLSFCRATLQSFAN</sequence>
<dbReference type="Gene3D" id="3.40.50.2020">
    <property type="match status" value="1"/>
</dbReference>
<dbReference type="InterPro" id="IPR000836">
    <property type="entry name" value="PRTase_dom"/>
</dbReference>
<proteinExistence type="inferred from homology"/>
<dbReference type="Pfam" id="PF00156">
    <property type="entry name" value="Pribosyltran"/>
    <property type="match status" value="1"/>
</dbReference>
<accession>A0A2Z4Y2N1</accession>
<dbReference type="PANTHER" id="PTHR47505:SF1">
    <property type="entry name" value="DNA UTILIZATION PROTEIN YHGH"/>
    <property type="match status" value="1"/>
</dbReference>
<evidence type="ECO:0000256" key="1">
    <source>
        <dbReference type="ARBA" id="ARBA00008007"/>
    </source>
</evidence>
<protein>
    <recommendedName>
        <fullName evidence="2">Phosphoribosyltransferase domain-containing protein</fullName>
    </recommendedName>
</protein>
<dbReference type="PANTHER" id="PTHR47505">
    <property type="entry name" value="DNA UTILIZATION PROTEIN YHGH"/>
    <property type="match status" value="1"/>
</dbReference>
<dbReference type="EMBL" id="CP030759">
    <property type="protein sequence ID" value="AXA35421.1"/>
    <property type="molecule type" value="Genomic_DNA"/>
</dbReference>
<evidence type="ECO:0000313" key="4">
    <source>
        <dbReference type="Proteomes" id="UP000262583"/>
    </source>
</evidence>
<dbReference type="CDD" id="cd06223">
    <property type="entry name" value="PRTases_typeI"/>
    <property type="match status" value="1"/>
</dbReference>
<dbReference type="InterPro" id="IPR051910">
    <property type="entry name" value="ComF/GntX_DNA_util-trans"/>
</dbReference>
<name>A0A2Z4Y2N1_SUMC1</name>
<dbReference type="KEGG" id="schv:BRCON_0644"/>
<dbReference type="AlphaFoldDB" id="A0A2Z4Y2N1"/>
<feature type="domain" description="Phosphoribosyltransferase" evidence="2">
    <location>
        <begin position="90"/>
        <end position="182"/>
    </location>
</feature>
<evidence type="ECO:0000259" key="2">
    <source>
        <dbReference type="Pfam" id="PF00156"/>
    </source>
</evidence>
<evidence type="ECO:0000313" key="3">
    <source>
        <dbReference type="EMBL" id="AXA35421.1"/>
    </source>
</evidence>